<evidence type="ECO:0000313" key="2">
    <source>
        <dbReference type="Proteomes" id="UP000594463"/>
    </source>
</evidence>
<reference evidence="1 2" key="1">
    <citation type="journal article" date="2021" name="Nat. Commun.">
        <title>Isolation of a member of the candidate phylum Atribacteria reveals a unique cell membrane structure.</title>
        <authorList>
            <person name="Taiki K."/>
            <person name="Nobu M.K."/>
            <person name="Kusada H."/>
            <person name="Meng X.-Y."/>
            <person name="Hosoki N."/>
            <person name="Uematsu K."/>
            <person name="Yoshioka H."/>
            <person name="Kamagata Y."/>
            <person name="Tamaki H."/>
        </authorList>
    </citation>
    <scope>NUCLEOTIDE SEQUENCE [LARGE SCALE GENOMIC DNA]</scope>
    <source>
        <strain evidence="1 2">RT761</strain>
    </source>
</reference>
<sequence>MRYYKKILHSIEELPVFDVHSHISIDQPQCRDLSDILFYHFMRRELYSAGLTDDNFLVSDAPFEKRIEEFFKYKPLVENTTTYWCIKKILNDMYQISDGDIHPGNWKDLQQQIIQKGRDFSYPKSILNRMNVQCSLICENHWSQEGLTRNPFLIPLYEDLDLFHFDPTRNLSLLDLIANELGGLPENSDQAQQSIYDFFKKKFQSGIRYFTAFVSSAFHLIKPVSSQINEIYNKKKTGIQLNAEENHILFTWLFYSYLEAHKSIGTPAQFVIGAYWARPGMRYGESYVWNNHQLSLDLVEVFKDFPKVSMSLMFASLSMAQEFTIIARMLPNVSLLGFWWHTLIPNIIEQLISQRIESLPSNKWIAIATDAYSVEWAYGKVSLVLHCLARVLSQKVEEGYFTEKTAIEYARRILYENPKEIYRLEMG</sequence>
<evidence type="ECO:0000313" key="1">
    <source>
        <dbReference type="EMBL" id="QPM68043.1"/>
    </source>
</evidence>
<gene>
    <name evidence="1" type="primary">uxaC</name>
    <name evidence="1" type="ORF">RT761_01257</name>
</gene>
<dbReference type="InterPro" id="IPR032466">
    <property type="entry name" value="Metal_Hydrolase"/>
</dbReference>
<dbReference type="GO" id="GO:0008880">
    <property type="term" value="F:glucuronate isomerase activity"/>
    <property type="evidence" value="ECO:0007669"/>
    <property type="project" value="UniProtKB-EC"/>
</dbReference>
<accession>A0A7T1ALC1</accession>
<dbReference type="RefSeq" id="WP_218113205.1">
    <property type="nucleotide sequence ID" value="NZ_CP065383.1"/>
</dbReference>
<keyword evidence="2" id="KW-1185">Reference proteome</keyword>
<dbReference type="SUPFAM" id="SSF51556">
    <property type="entry name" value="Metallo-dependent hydrolases"/>
    <property type="match status" value="1"/>
</dbReference>
<dbReference type="EC" id="5.3.1.12" evidence="1"/>
<dbReference type="Gene3D" id="3.20.20.140">
    <property type="entry name" value="Metal-dependent hydrolases"/>
    <property type="match status" value="1"/>
</dbReference>
<proteinExistence type="predicted"/>
<organism evidence="1 2">
    <name type="scientific">Atribacter laminatus</name>
    <dbReference type="NCBI Taxonomy" id="2847778"/>
    <lineage>
        <taxon>Bacteria</taxon>
        <taxon>Pseudomonadati</taxon>
        <taxon>Atribacterota</taxon>
        <taxon>Atribacteria</taxon>
        <taxon>Atribacterales</taxon>
        <taxon>Atribacteraceae</taxon>
        <taxon>Atribacter</taxon>
    </lineage>
</organism>
<dbReference type="KEGG" id="alam:RT761_01257"/>
<dbReference type="Gene3D" id="1.10.2020.10">
    <property type="entry name" value="uronate isomerase, domain 2, chain A"/>
    <property type="match status" value="1"/>
</dbReference>
<protein>
    <submittedName>
        <fullName evidence="1">Uronate isomerase</fullName>
        <ecNumber evidence="1">5.3.1.12</ecNumber>
    </submittedName>
</protein>
<dbReference type="EMBL" id="CP065383">
    <property type="protein sequence ID" value="QPM68043.1"/>
    <property type="molecule type" value="Genomic_DNA"/>
</dbReference>
<keyword evidence="1" id="KW-0413">Isomerase</keyword>
<name>A0A7T1ALC1_ATRLM</name>
<dbReference type="Proteomes" id="UP000594463">
    <property type="component" value="Chromosome"/>
</dbReference>
<dbReference type="AlphaFoldDB" id="A0A7T1ALC1"/>